<dbReference type="Gene3D" id="3.90.940.10">
    <property type="match status" value="1"/>
</dbReference>
<evidence type="ECO:0000256" key="7">
    <source>
        <dbReference type="ARBA" id="ARBA00023163"/>
    </source>
</evidence>
<dbReference type="GO" id="GO:0003899">
    <property type="term" value="F:DNA-directed RNA polymerase activity"/>
    <property type="evidence" value="ECO:0007669"/>
    <property type="project" value="UniProtKB-EC"/>
</dbReference>
<accession>A0ABT1L5A3</accession>
<dbReference type="SUPFAM" id="SSF63562">
    <property type="entry name" value="RPB6/omega subunit-like"/>
    <property type="match status" value="1"/>
</dbReference>
<comment type="catalytic activity">
    <reaction evidence="10 11">
        <text>RNA(n) + a ribonucleoside 5'-triphosphate = RNA(n+1) + diphosphate</text>
        <dbReference type="Rhea" id="RHEA:21248"/>
        <dbReference type="Rhea" id="RHEA-COMP:14527"/>
        <dbReference type="Rhea" id="RHEA-COMP:17342"/>
        <dbReference type="ChEBI" id="CHEBI:33019"/>
        <dbReference type="ChEBI" id="CHEBI:61557"/>
        <dbReference type="ChEBI" id="CHEBI:140395"/>
        <dbReference type="EC" id="2.7.7.6"/>
    </reaction>
</comment>
<evidence type="ECO:0000256" key="2">
    <source>
        <dbReference type="ARBA" id="ARBA00012418"/>
    </source>
</evidence>
<dbReference type="RefSeq" id="WP_258569452.1">
    <property type="nucleotide sequence ID" value="NZ_JAKUDN010000002.1"/>
</dbReference>
<keyword evidence="5 11" id="KW-0808">Transferase</keyword>
<comment type="similarity">
    <text evidence="1 11">Belongs to the RNA polymerase subunit omega family.</text>
</comment>
<keyword evidence="7 11" id="KW-0804">Transcription</keyword>
<evidence type="ECO:0000313" key="12">
    <source>
        <dbReference type="EMBL" id="MCP8352346.1"/>
    </source>
</evidence>
<proteinExistence type="inferred from homology"/>
<dbReference type="NCBIfam" id="TIGR00690">
    <property type="entry name" value="rpoZ"/>
    <property type="match status" value="1"/>
</dbReference>
<protein>
    <recommendedName>
        <fullName evidence="3 11">DNA-directed RNA polymerase subunit omega</fullName>
        <shortName evidence="11">RNAP omega subunit</shortName>
        <ecNumber evidence="2 11">2.7.7.6</ecNumber>
    </recommendedName>
    <alternativeName>
        <fullName evidence="9 11">RNA polymerase omega subunit</fullName>
    </alternativeName>
    <alternativeName>
        <fullName evidence="8 11">Transcriptase subunit omega</fullName>
    </alternativeName>
</protein>
<dbReference type="InterPro" id="IPR036161">
    <property type="entry name" value="RPB6/omega-like_sf"/>
</dbReference>
<name>A0ABT1L5A3_9GAMM</name>
<evidence type="ECO:0000256" key="9">
    <source>
        <dbReference type="ARBA" id="ARBA00030998"/>
    </source>
</evidence>
<evidence type="ECO:0000256" key="5">
    <source>
        <dbReference type="ARBA" id="ARBA00022679"/>
    </source>
</evidence>
<comment type="function">
    <text evidence="11">Promotes RNA polymerase assembly. Latches the N- and C-terminal regions of the beta' subunit thereby facilitating its interaction with the beta and alpha subunits.</text>
</comment>
<gene>
    <name evidence="11 12" type="primary">rpoZ</name>
    <name evidence="12" type="ORF">MKS91_03465</name>
</gene>
<dbReference type="InterPro" id="IPR003716">
    <property type="entry name" value="DNA-dir_RNA_pol_omega"/>
</dbReference>
<reference evidence="12 13" key="1">
    <citation type="journal article" date="2022" name="Nat. Microbiol.">
        <title>The microbiome of a bacterivorous marine choanoflagellate contains a resource-demanding obligate bacterial associate.</title>
        <authorList>
            <person name="Needham D.M."/>
            <person name="Poirier C."/>
            <person name="Bachy C."/>
            <person name="George E.E."/>
            <person name="Wilken S."/>
            <person name="Yung C.C.M."/>
            <person name="Limardo A.J."/>
            <person name="Morando M."/>
            <person name="Sudek L."/>
            <person name="Malmstrom R.R."/>
            <person name="Keeling P.J."/>
            <person name="Santoro A.E."/>
            <person name="Worden A.Z."/>
        </authorList>
    </citation>
    <scope>NUCLEOTIDE SEQUENCE [LARGE SCALE GENOMIC DNA]</scope>
    <source>
        <strain evidence="12 13">Comchoano-2</strain>
    </source>
</reference>
<dbReference type="PANTHER" id="PTHR34476:SF1">
    <property type="entry name" value="DNA-DIRECTED RNA POLYMERASE SUBUNIT OMEGA"/>
    <property type="match status" value="1"/>
</dbReference>
<dbReference type="HAMAP" id="MF_00366">
    <property type="entry name" value="RNApol_bact_RpoZ"/>
    <property type="match status" value="1"/>
</dbReference>
<dbReference type="Pfam" id="PF01192">
    <property type="entry name" value="RNA_pol_Rpb6"/>
    <property type="match status" value="1"/>
</dbReference>
<evidence type="ECO:0000256" key="11">
    <source>
        <dbReference type="HAMAP-Rule" id="MF_00366"/>
    </source>
</evidence>
<keyword evidence="4 11" id="KW-0240">DNA-directed RNA polymerase</keyword>
<dbReference type="SMART" id="SM01409">
    <property type="entry name" value="RNA_pol_Rpb6"/>
    <property type="match status" value="1"/>
</dbReference>
<evidence type="ECO:0000256" key="8">
    <source>
        <dbReference type="ARBA" id="ARBA00029924"/>
    </source>
</evidence>
<evidence type="ECO:0000256" key="4">
    <source>
        <dbReference type="ARBA" id="ARBA00022478"/>
    </source>
</evidence>
<dbReference type="PANTHER" id="PTHR34476">
    <property type="entry name" value="DNA-DIRECTED RNA POLYMERASE SUBUNIT OMEGA"/>
    <property type="match status" value="1"/>
</dbReference>
<dbReference type="InterPro" id="IPR006110">
    <property type="entry name" value="Pol_omega/Rpo6/RPB6"/>
</dbReference>
<comment type="subunit">
    <text evidence="11">The RNAP catalytic core consists of 2 alpha, 1 beta, 1 beta' and 1 omega subunit. When a sigma factor is associated with the core the holoenzyme is formed, which can initiate transcription.</text>
</comment>
<evidence type="ECO:0000256" key="10">
    <source>
        <dbReference type="ARBA" id="ARBA00048552"/>
    </source>
</evidence>
<evidence type="ECO:0000256" key="6">
    <source>
        <dbReference type="ARBA" id="ARBA00022695"/>
    </source>
</evidence>
<evidence type="ECO:0000256" key="3">
    <source>
        <dbReference type="ARBA" id="ARBA00013725"/>
    </source>
</evidence>
<dbReference type="Proteomes" id="UP001320768">
    <property type="component" value="Unassembled WGS sequence"/>
</dbReference>
<sequence length="74" mass="8002">MARITVDDCEKAGSRFDIIMMAAKRAREIRDGSPTAVDADGHKAPVIALKEIAEGYLTEDGLSMPYDDEDSAAE</sequence>
<dbReference type="EMBL" id="JAKUDN010000002">
    <property type="protein sequence ID" value="MCP8352346.1"/>
    <property type="molecule type" value="Genomic_DNA"/>
</dbReference>
<dbReference type="GO" id="GO:0000428">
    <property type="term" value="C:DNA-directed RNA polymerase complex"/>
    <property type="evidence" value="ECO:0007669"/>
    <property type="project" value="UniProtKB-KW"/>
</dbReference>
<keyword evidence="6 11" id="KW-0548">Nucleotidyltransferase</keyword>
<dbReference type="EC" id="2.7.7.6" evidence="2 11"/>
<keyword evidence="13" id="KW-1185">Reference proteome</keyword>
<evidence type="ECO:0000256" key="1">
    <source>
        <dbReference type="ARBA" id="ARBA00006711"/>
    </source>
</evidence>
<comment type="caution">
    <text evidence="12">The sequence shown here is derived from an EMBL/GenBank/DDBJ whole genome shotgun (WGS) entry which is preliminary data.</text>
</comment>
<organism evidence="12 13">
    <name type="scientific">Candidatus Synchoanobacter obligatus</name>
    <dbReference type="NCBI Taxonomy" id="2919597"/>
    <lineage>
        <taxon>Bacteria</taxon>
        <taxon>Pseudomonadati</taxon>
        <taxon>Pseudomonadota</taxon>
        <taxon>Gammaproteobacteria</taxon>
        <taxon>Candidatus Comchoanobacterales</taxon>
        <taxon>Candidatus Comchoanobacteraceae</taxon>
        <taxon>Candidatus Synchoanobacter</taxon>
    </lineage>
</organism>
<evidence type="ECO:0000313" key="13">
    <source>
        <dbReference type="Proteomes" id="UP001320768"/>
    </source>
</evidence>